<gene>
    <name evidence="6" type="ORF">EV674_12234</name>
</gene>
<sequence length="481" mass="51546">MACSVGPTPMPELDILNLSRGAVTAPAGCGKTQLIADSLKLQGGAKPALVLTHTNAGKAALEARLAKAKVPRDAYRVSTIDSWSVRLISKFPARSGHKPDILRLENPATDYPAVRNAAWKLLASGDIAGALAATYCRLLVDEYQDCTIPQHQIVDWAAGVLPTCVLGDPLQAIFGFREPTVDWTKDVHHLFPSVGELSTPWRWRNAGADNLGRWLLESRAQLMARKPIDLSNAPAEVTWVQLPADVNAAHLKRLEAAMTKAPTPQGTVLVIGDSTNPTGQRQVASQTPGATTVEAADLRDLTAFGRNFDAASSNSLPALVEFAAELMTNLGGKELLRRVDSLSKGTARKEANAAEARALDFMKVPSYATALAALQAFENVDGVRVYRPEVLHVLKGALQTAGRGECSFLEAVVHARERNRHIGRSVARRAVGSTLLLKGLEADVAVVLNPAAMDARHLYVALTRGAKRLVVCSQSPMLIPT</sequence>
<evidence type="ECO:0000256" key="4">
    <source>
        <dbReference type="ARBA" id="ARBA00022840"/>
    </source>
</evidence>
<dbReference type="PANTHER" id="PTHR11070:SF59">
    <property type="entry name" value="DNA 3'-5' HELICASE"/>
    <property type="match status" value="1"/>
</dbReference>
<dbReference type="Pfam" id="PF00580">
    <property type="entry name" value="UvrD-helicase"/>
    <property type="match status" value="1"/>
</dbReference>
<reference evidence="6 7" key="1">
    <citation type="submission" date="2019-03" db="EMBL/GenBank/DDBJ databases">
        <title>Genomic Encyclopedia of Type Strains, Phase IV (KMG-IV): sequencing the most valuable type-strain genomes for metagenomic binning, comparative biology and taxonomic classification.</title>
        <authorList>
            <person name="Goeker M."/>
        </authorList>
    </citation>
    <scope>NUCLEOTIDE SEQUENCE [LARGE SCALE GENOMIC DNA]</scope>
    <source>
        <strain evidence="6 7">DSM 1837</strain>
    </source>
</reference>
<dbReference type="GO" id="GO:0000725">
    <property type="term" value="P:recombinational repair"/>
    <property type="evidence" value="ECO:0007669"/>
    <property type="project" value="TreeGrafter"/>
</dbReference>
<keyword evidence="1" id="KW-0547">Nucleotide-binding</keyword>
<evidence type="ECO:0000313" key="7">
    <source>
        <dbReference type="Proteomes" id="UP000295182"/>
    </source>
</evidence>
<dbReference type="InterPro" id="IPR014016">
    <property type="entry name" value="UvrD-like_ATP-bd"/>
</dbReference>
<feature type="domain" description="UvrD-like helicase ATP-binding" evidence="5">
    <location>
        <begin position="109"/>
        <end position="184"/>
    </location>
</feature>
<dbReference type="PANTHER" id="PTHR11070">
    <property type="entry name" value="UVRD / RECB / PCRA DNA HELICASE FAMILY MEMBER"/>
    <property type="match status" value="1"/>
</dbReference>
<dbReference type="GO" id="GO:0016787">
    <property type="term" value="F:hydrolase activity"/>
    <property type="evidence" value="ECO:0007669"/>
    <property type="project" value="UniProtKB-KW"/>
</dbReference>
<dbReference type="Gene3D" id="3.40.50.300">
    <property type="entry name" value="P-loop containing nucleotide triphosphate hydrolases"/>
    <property type="match status" value="1"/>
</dbReference>
<dbReference type="EMBL" id="SLXH01000022">
    <property type="protein sequence ID" value="TCP15963.1"/>
    <property type="molecule type" value="Genomic_DNA"/>
</dbReference>
<protein>
    <submittedName>
        <fullName evidence="6">DNA helicase-2/ATP-dependent DNA helicase PcrA</fullName>
    </submittedName>
</protein>
<dbReference type="GO" id="GO:0043138">
    <property type="term" value="F:3'-5' DNA helicase activity"/>
    <property type="evidence" value="ECO:0007669"/>
    <property type="project" value="TreeGrafter"/>
</dbReference>
<keyword evidence="2" id="KW-0378">Hydrolase</keyword>
<evidence type="ECO:0000256" key="3">
    <source>
        <dbReference type="ARBA" id="ARBA00022806"/>
    </source>
</evidence>
<keyword evidence="3 6" id="KW-0347">Helicase</keyword>
<dbReference type="AlphaFoldDB" id="A0A4R2N546"/>
<dbReference type="InterPro" id="IPR027417">
    <property type="entry name" value="P-loop_NTPase"/>
</dbReference>
<dbReference type="InterPro" id="IPR000212">
    <property type="entry name" value="DNA_helicase_UvrD/REP"/>
</dbReference>
<dbReference type="SUPFAM" id="SSF52540">
    <property type="entry name" value="P-loop containing nucleoside triphosphate hydrolases"/>
    <property type="match status" value="1"/>
</dbReference>
<evidence type="ECO:0000313" key="6">
    <source>
        <dbReference type="EMBL" id="TCP15963.1"/>
    </source>
</evidence>
<keyword evidence="7" id="KW-1185">Reference proteome</keyword>
<evidence type="ECO:0000259" key="5">
    <source>
        <dbReference type="Pfam" id="PF00580"/>
    </source>
</evidence>
<organism evidence="6 7">
    <name type="scientific">Simplicispira metamorpha</name>
    <dbReference type="NCBI Taxonomy" id="80881"/>
    <lineage>
        <taxon>Bacteria</taxon>
        <taxon>Pseudomonadati</taxon>
        <taxon>Pseudomonadota</taxon>
        <taxon>Betaproteobacteria</taxon>
        <taxon>Burkholderiales</taxon>
        <taxon>Comamonadaceae</taxon>
        <taxon>Simplicispira</taxon>
    </lineage>
</organism>
<evidence type="ECO:0000256" key="2">
    <source>
        <dbReference type="ARBA" id="ARBA00022801"/>
    </source>
</evidence>
<evidence type="ECO:0000256" key="1">
    <source>
        <dbReference type="ARBA" id="ARBA00022741"/>
    </source>
</evidence>
<dbReference type="GO" id="GO:0033202">
    <property type="term" value="C:DNA helicase complex"/>
    <property type="evidence" value="ECO:0007669"/>
    <property type="project" value="TreeGrafter"/>
</dbReference>
<dbReference type="GO" id="GO:0005829">
    <property type="term" value="C:cytosol"/>
    <property type="evidence" value="ECO:0007669"/>
    <property type="project" value="TreeGrafter"/>
</dbReference>
<keyword evidence="4" id="KW-0067">ATP-binding</keyword>
<comment type="caution">
    <text evidence="6">The sequence shown here is derived from an EMBL/GenBank/DDBJ whole genome shotgun (WGS) entry which is preliminary data.</text>
</comment>
<accession>A0A4R2N546</accession>
<dbReference type="GO" id="GO:0003677">
    <property type="term" value="F:DNA binding"/>
    <property type="evidence" value="ECO:0007669"/>
    <property type="project" value="InterPro"/>
</dbReference>
<name>A0A4R2N546_9BURK</name>
<dbReference type="GO" id="GO:0005524">
    <property type="term" value="F:ATP binding"/>
    <property type="evidence" value="ECO:0007669"/>
    <property type="project" value="UniProtKB-KW"/>
</dbReference>
<dbReference type="Proteomes" id="UP000295182">
    <property type="component" value="Unassembled WGS sequence"/>
</dbReference>
<proteinExistence type="predicted"/>